<keyword evidence="3" id="KW-1185">Reference proteome</keyword>
<reference evidence="2 3" key="1">
    <citation type="journal article" date="2017" name="Int. J. Syst. Evol. Microbiol.">
        <title>Bacillus mangrovi sp. nov., isolated from a sediment sample from a mangrove forest.</title>
        <authorList>
            <person name="Gupta V."/>
            <person name="Singh P.K."/>
            <person name="Korpole S."/>
            <person name="Tanuku N.R.S."/>
            <person name="Pinnaka A.K."/>
        </authorList>
    </citation>
    <scope>NUCLEOTIDE SEQUENCE [LARGE SCALE GENOMIC DNA]</scope>
    <source>
        <strain evidence="2 3">KCTC 33872</strain>
    </source>
</reference>
<comment type="caution">
    <text evidence="2">The sequence shown here is derived from an EMBL/GenBank/DDBJ whole genome shotgun (WGS) entry which is preliminary data.</text>
</comment>
<name>A0A7X2S454_9BACI</name>
<dbReference type="AlphaFoldDB" id="A0A7X2S454"/>
<feature type="transmembrane region" description="Helical" evidence="1">
    <location>
        <begin position="69"/>
        <end position="88"/>
    </location>
</feature>
<accession>A0A7X2S454</accession>
<dbReference type="RefSeq" id="WP_155111538.1">
    <property type="nucleotide sequence ID" value="NZ_WMIB01000003.1"/>
</dbReference>
<dbReference type="InterPro" id="IPR010718">
    <property type="entry name" value="DUF1294"/>
</dbReference>
<feature type="transmembrane region" description="Helical" evidence="1">
    <location>
        <begin position="36"/>
        <end position="57"/>
    </location>
</feature>
<gene>
    <name evidence="2" type="ORF">GKZ89_05700</name>
</gene>
<evidence type="ECO:0000313" key="2">
    <source>
        <dbReference type="EMBL" id="MTH52898.1"/>
    </source>
</evidence>
<dbReference type="Proteomes" id="UP000434639">
    <property type="component" value="Unassembled WGS sequence"/>
</dbReference>
<keyword evidence="1" id="KW-0812">Transmembrane</keyword>
<dbReference type="OrthoDB" id="1698854at2"/>
<evidence type="ECO:0000313" key="3">
    <source>
        <dbReference type="Proteomes" id="UP000434639"/>
    </source>
</evidence>
<proteinExistence type="predicted"/>
<keyword evidence="1" id="KW-1133">Transmembrane helix</keyword>
<sequence>MGAVFIYYAVMGIAGFSVMAADKKRAQKSQWRISENTLWLIALAGGVFGSWIGMYTVRHKTKHAAFRIGMPLLGAAHVLFTAYFAGLIG</sequence>
<dbReference type="EMBL" id="WMIB01000003">
    <property type="protein sequence ID" value="MTH52898.1"/>
    <property type="molecule type" value="Genomic_DNA"/>
</dbReference>
<dbReference type="Pfam" id="PF06961">
    <property type="entry name" value="DUF1294"/>
    <property type="match status" value="1"/>
</dbReference>
<organism evidence="2 3">
    <name type="scientific">Metabacillus mangrovi</name>
    <dbReference type="NCBI Taxonomy" id="1491830"/>
    <lineage>
        <taxon>Bacteria</taxon>
        <taxon>Bacillati</taxon>
        <taxon>Bacillota</taxon>
        <taxon>Bacilli</taxon>
        <taxon>Bacillales</taxon>
        <taxon>Bacillaceae</taxon>
        <taxon>Metabacillus</taxon>
    </lineage>
</organism>
<evidence type="ECO:0000256" key="1">
    <source>
        <dbReference type="SAM" id="Phobius"/>
    </source>
</evidence>
<keyword evidence="1" id="KW-0472">Membrane</keyword>
<protein>
    <submittedName>
        <fullName evidence="2">DUF1294 domain-containing protein</fullName>
    </submittedName>
</protein>